<organism evidence="2 3">
    <name type="scientific">Colletotrichum chrysophilum</name>
    <dbReference type="NCBI Taxonomy" id="1836956"/>
    <lineage>
        <taxon>Eukaryota</taxon>
        <taxon>Fungi</taxon>
        <taxon>Dikarya</taxon>
        <taxon>Ascomycota</taxon>
        <taxon>Pezizomycotina</taxon>
        <taxon>Sordariomycetes</taxon>
        <taxon>Hypocreomycetidae</taxon>
        <taxon>Glomerellales</taxon>
        <taxon>Glomerellaceae</taxon>
        <taxon>Colletotrichum</taxon>
        <taxon>Colletotrichum gloeosporioides species complex</taxon>
    </lineage>
</organism>
<evidence type="ECO:0000313" key="2">
    <source>
        <dbReference type="EMBL" id="KAK1838869.1"/>
    </source>
</evidence>
<accession>A0AAD9A0L7</accession>
<gene>
    <name evidence="2" type="ORF">CCHR01_18504</name>
</gene>
<comment type="caution">
    <text evidence="2">The sequence shown here is derived from an EMBL/GenBank/DDBJ whole genome shotgun (WGS) entry which is preliminary data.</text>
</comment>
<protein>
    <submittedName>
        <fullName evidence="2">Uncharacterized protein</fullName>
    </submittedName>
</protein>
<dbReference type="AlphaFoldDB" id="A0AAD9A0L7"/>
<evidence type="ECO:0000313" key="3">
    <source>
        <dbReference type="Proteomes" id="UP001243330"/>
    </source>
</evidence>
<feature type="region of interest" description="Disordered" evidence="1">
    <location>
        <begin position="1"/>
        <end position="45"/>
    </location>
</feature>
<name>A0AAD9A0L7_9PEZI</name>
<sequence>MKMLTGDALRRGTTTPGWPPVSIRYAHHPGGTTPQGSGRRQRQQEHWSGLVWSVWFSAQKGERMDD</sequence>
<dbReference type="Proteomes" id="UP001243330">
    <property type="component" value="Unassembled WGS sequence"/>
</dbReference>
<keyword evidence="3" id="KW-1185">Reference proteome</keyword>
<proteinExistence type="predicted"/>
<dbReference type="EMBL" id="JAQOWY010000754">
    <property type="protein sequence ID" value="KAK1838869.1"/>
    <property type="molecule type" value="Genomic_DNA"/>
</dbReference>
<reference evidence="2" key="1">
    <citation type="submission" date="2023-01" db="EMBL/GenBank/DDBJ databases">
        <title>Colletotrichum chrysophilum M932 genome sequence.</title>
        <authorList>
            <person name="Baroncelli R."/>
        </authorList>
    </citation>
    <scope>NUCLEOTIDE SEQUENCE</scope>
    <source>
        <strain evidence="2">M932</strain>
    </source>
</reference>
<evidence type="ECO:0000256" key="1">
    <source>
        <dbReference type="SAM" id="MobiDB-lite"/>
    </source>
</evidence>